<reference evidence="1" key="1">
    <citation type="submission" date="2018-05" db="EMBL/GenBank/DDBJ databases">
        <authorList>
            <person name="Lanie J.A."/>
            <person name="Ng W.-L."/>
            <person name="Kazmierczak K.M."/>
            <person name="Andrzejewski T.M."/>
            <person name="Davidsen T.M."/>
            <person name="Wayne K.J."/>
            <person name="Tettelin H."/>
            <person name="Glass J.I."/>
            <person name="Rusch D."/>
            <person name="Podicherti R."/>
            <person name="Tsui H.-C.T."/>
            <person name="Winkler M.E."/>
        </authorList>
    </citation>
    <scope>NUCLEOTIDE SEQUENCE</scope>
</reference>
<dbReference type="AlphaFoldDB" id="A0A382DK38"/>
<dbReference type="EMBL" id="UINC01039460">
    <property type="protein sequence ID" value="SVB37977.1"/>
    <property type="molecule type" value="Genomic_DNA"/>
</dbReference>
<accession>A0A382DK38</accession>
<organism evidence="1">
    <name type="scientific">marine metagenome</name>
    <dbReference type="NCBI Taxonomy" id="408172"/>
    <lineage>
        <taxon>unclassified sequences</taxon>
        <taxon>metagenomes</taxon>
        <taxon>ecological metagenomes</taxon>
    </lineage>
</organism>
<proteinExistence type="predicted"/>
<name>A0A382DK38_9ZZZZ</name>
<protein>
    <submittedName>
        <fullName evidence="1">Uncharacterized protein</fullName>
    </submittedName>
</protein>
<sequence>MSLKLYDSVGFCKQCVVVTTPDVPAWMKMRTTLANDHTTSADPFPAVPFDTKSVRITVSTVPTS</sequence>
<gene>
    <name evidence="1" type="ORF">METZ01_LOCUS190831</name>
</gene>
<evidence type="ECO:0000313" key="1">
    <source>
        <dbReference type="EMBL" id="SVB37977.1"/>
    </source>
</evidence>